<dbReference type="EMBL" id="KV429118">
    <property type="protein sequence ID" value="KZT64820.1"/>
    <property type="molecule type" value="Genomic_DNA"/>
</dbReference>
<organism evidence="1 2">
    <name type="scientific">Daedalea quercina L-15889</name>
    <dbReference type="NCBI Taxonomy" id="1314783"/>
    <lineage>
        <taxon>Eukaryota</taxon>
        <taxon>Fungi</taxon>
        <taxon>Dikarya</taxon>
        <taxon>Basidiomycota</taxon>
        <taxon>Agaricomycotina</taxon>
        <taxon>Agaricomycetes</taxon>
        <taxon>Polyporales</taxon>
        <taxon>Fomitopsis</taxon>
    </lineage>
</organism>
<reference evidence="1 2" key="1">
    <citation type="journal article" date="2016" name="Mol. Biol. Evol.">
        <title>Comparative Genomics of Early-Diverging Mushroom-Forming Fungi Provides Insights into the Origins of Lignocellulose Decay Capabilities.</title>
        <authorList>
            <person name="Nagy L.G."/>
            <person name="Riley R."/>
            <person name="Tritt A."/>
            <person name="Adam C."/>
            <person name="Daum C."/>
            <person name="Floudas D."/>
            <person name="Sun H."/>
            <person name="Yadav J.S."/>
            <person name="Pangilinan J."/>
            <person name="Larsson K.H."/>
            <person name="Matsuura K."/>
            <person name="Barry K."/>
            <person name="Labutti K."/>
            <person name="Kuo R."/>
            <person name="Ohm R.A."/>
            <person name="Bhattacharya S.S."/>
            <person name="Shirouzu T."/>
            <person name="Yoshinaga Y."/>
            <person name="Martin F.M."/>
            <person name="Grigoriev I.V."/>
            <person name="Hibbett D.S."/>
        </authorList>
    </citation>
    <scope>NUCLEOTIDE SEQUENCE [LARGE SCALE GENOMIC DNA]</scope>
    <source>
        <strain evidence="1 2">L-15889</strain>
    </source>
</reference>
<dbReference type="AlphaFoldDB" id="A0A165LT49"/>
<name>A0A165LT49_9APHY</name>
<dbReference type="Proteomes" id="UP000076727">
    <property type="component" value="Unassembled WGS sequence"/>
</dbReference>
<proteinExistence type="predicted"/>
<keyword evidence="2" id="KW-1185">Reference proteome</keyword>
<evidence type="ECO:0000313" key="1">
    <source>
        <dbReference type="EMBL" id="KZT64820.1"/>
    </source>
</evidence>
<sequence>MDHPSARSPPCLAGNHCQYGSHTPTRNIVRALSQHSHHPGTALHSSLERKARPGRVRCYITSVFNGARWSTLNQPIVVLAASIVPVPTDSGVARPSGRPHCKSGHDGIVESPIGPELECSSARVPGQVDDGVCSHCTLLRSSADRVPSRLVSITTPDMSVPSLAHRNASVALQ</sequence>
<gene>
    <name evidence="1" type="ORF">DAEQUDRAFT_732178</name>
</gene>
<evidence type="ECO:0000313" key="2">
    <source>
        <dbReference type="Proteomes" id="UP000076727"/>
    </source>
</evidence>
<accession>A0A165LT49</accession>
<protein>
    <submittedName>
        <fullName evidence="1">Uncharacterized protein</fullName>
    </submittedName>
</protein>